<evidence type="ECO:0000256" key="5">
    <source>
        <dbReference type="ARBA" id="ARBA00023242"/>
    </source>
</evidence>
<evidence type="ECO:0000256" key="2">
    <source>
        <dbReference type="ARBA" id="ARBA00022723"/>
    </source>
</evidence>
<protein>
    <submittedName>
        <fullName evidence="6">Uncharacterized protein</fullName>
    </submittedName>
</protein>
<dbReference type="GO" id="GO:0005634">
    <property type="term" value="C:nucleus"/>
    <property type="evidence" value="ECO:0007669"/>
    <property type="project" value="UniProtKB-SubCell"/>
</dbReference>
<dbReference type="InterPro" id="IPR012337">
    <property type="entry name" value="RNaseH-like_sf"/>
</dbReference>
<keyword evidence="5" id="KW-0539">Nucleus</keyword>
<comment type="caution">
    <text evidence="6">The sequence shown here is derived from an EMBL/GenBank/DDBJ whole genome shotgun (WGS) entry which is preliminary data.</text>
</comment>
<name>A0A4S4M6W3_9AGAM</name>
<proteinExistence type="predicted"/>
<comment type="subcellular location">
    <subcellularLocation>
        <location evidence="1">Nucleus</location>
    </subcellularLocation>
</comment>
<dbReference type="InterPro" id="IPR052035">
    <property type="entry name" value="ZnF_BED_domain_contain"/>
</dbReference>
<accession>A0A4S4M6W3</accession>
<evidence type="ECO:0000256" key="1">
    <source>
        <dbReference type="ARBA" id="ARBA00004123"/>
    </source>
</evidence>
<keyword evidence="3" id="KW-0863">Zinc-finger</keyword>
<dbReference type="PANTHER" id="PTHR46481:SF10">
    <property type="entry name" value="ZINC FINGER BED DOMAIN-CONTAINING PROTEIN 39"/>
    <property type="match status" value="1"/>
</dbReference>
<dbReference type="GO" id="GO:0008270">
    <property type="term" value="F:zinc ion binding"/>
    <property type="evidence" value="ECO:0007669"/>
    <property type="project" value="UniProtKB-KW"/>
</dbReference>
<keyword evidence="4" id="KW-0862">Zinc</keyword>
<evidence type="ECO:0000256" key="4">
    <source>
        <dbReference type="ARBA" id="ARBA00022833"/>
    </source>
</evidence>
<reference evidence="6 7" key="1">
    <citation type="submission" date="2019-02" db="EMBL/GenBank/DDBJ databases">
        <title>Genome sequencing of the rare red list fungi Bondarzewia mesenterica.</title>
        <authorList>
            <person name="Buettner E."/>
            <person name="Kellner H."/>
        </authorList>
    </citation>
    <scope>NUCLEOTIDE SEQUENCE [LARGE SCALE GENOMIC DNA]</scope>
    <source>
        <strain evidence="6 7">DSM 108281</strain>
    </source>
</reference>
<dbReference type="PANTHER" id="PTHR46481">
    <property type="entry name" value="ZINC FINGER BED DOMAIN-CONTAINING PROTEIN 4"/>
    <property type="match status" value="1"/>
</dbReference>
<evidence type="ECO:0000256" key="3">
    <source>
        <dbReference type="ARBA" id="ARBA00022771"/>
    </source>
</evidence>
<evidence type="ECO:0000313" key="6">
    <source>
        <dbReference type="EMBL" id="THH20278.1"/>
    </source>
</evidence>
<organism evidence="6 7">
    <name type="scientific">Bondarzewia mesenterica</name>
    <dbReference type="NCBI Taxonomy" id="1095465"/>
    <lineage>
        <taxon>Eukaryota</taxon>
        <taxon>Fungi</taxon>
        <taxon>Dikarya</taxon>
        <taxon>Basidiomycota</taxon>
        <taxon>Agaricomycotina</taxon>
        <taxon>Agaricomycetes</taxon>
        <taxon>Russulales</taxon>
        <taxon>Bondarzewiaceae</taxon>
        <taxon>Bondarzewia</taxon>
    </lineage>
</organism>
<dbReference type="EMBL" id="SGPL01000025">
    <property type="protein sequence ID" value="THH20278.1"/>
    <property type="molecule type" value="Genomic_DNA"/>
</dbReference>
<dbReference type="SUPFAM" id="SSF53098">
    <property type="entry name" value="Ribonuclease H-like"/>
    <property type="match status" value="1"/>
</dbReference>
<dbReference type="AlphaFoldDB" id="A0A4S4M6W3"/>
<dbReference type="OrthoDB" id="2677917at2759"/>
<keyword evidence="7" id="KW-1185">Reference proteome</keyword>
<dbReference type="Proteomes" id="UP000310158">
    <property type="component" value="Unassembled WGS sequence"/>
</dbReference>
<gene>
    <name evidence="6" type="ORF">EW146_g1036</name>
</gene>
<sequence>MRHQAKPHSQLHKQALSHHHYYHLIITRWSKLKMRRLRCMPVQVIDIDEDGTESESTLSEKAGSSEPENLDVELDRLAKHWISPIYAFFEPKPMIEYIVGHHCHSFKCLGKSCKKRIRRYLDKADATSTSNMCKHVASCWGSAVLEDIMSFKMADNARDSVVKTLWTGTITEAFEQKGKGKVTYLHRQHTKSETRAKIVHWVSTGRPEHYIPSPSTVSRDVRLIFANCRKQILKMLQVRRSMTANILPNHRAFVAITVHLEHDGIPICILLDIIEVMKSHSGENLAEAFVEILQDFAIEDKILSITCDNASNNETMVAELSALLLNFSGEANWTRCFLHIVNLVTKSLLKQFDELATELELEEVVTEAELGALPGNEDNDNIEGLVDEMQLLS</sequence>
<evidence type="ECO:0000313" key="7">
    <source>
        <dbReference type="Proteomes" id="UP000310158"/>
    </source>
</evidence>
<keyword evidence="2" id="KW-0479">Metal-binding</keyword>